<evidence type="ECO:0000313" key="2">
    <source>
        <dbReference type="Proteomes" id="UP001521074"/>
    </source>
</evidence>
<accession>A0ABS8VS52</accession>
<dbReference type="Proteomes" id="UP001521074">
    <property type="component" value="Unassembled WGS sequence"/>
</dbReference>
<dbReference type="RefSeq" id="WP_232876427.1">
    <property type="nucleotide sequence ID" value="NZ_JAJSOJ010000011.1"/>
</dbReference>
<gene>
    <name evidence="1" type="ORF">LWC05_03230</name>
</gene>
<evidence type="ECO:0000313" key="1">
    <source>
        <dbReference type="EMBL" id="MCE0742904.1"/>
    </source>
</evidence>
<keyword evidence="2" id="KW-1185">Reference proteome</keyword>
<sequence>MTEIRYADRVDLPPRPSNAVYGGHAPWNGEAHQVAVYAAECDLGTGHWTHRTIPDEWTVAGRFLLSHSERKALKLPERISAIVVCVGPLLSRHGAGGNVDWFGLPAEADCIWHEAAVPHGAHREALR</sequence>
<reference evidence="1 2" key="1">
    <citation type="submission" date="2021-12" db="EMBL/GenBank/DDBJ databases">
        <title>Genome sequence of Acetobacter sicerae DmPark20a_162.</title>
        <authorList>
            <person name="Chaston J.M."/>
        </authorList>
    </citation>
    <scope>NUCLEOTIDE SEQUENCE [LARGE SCALE GENOMIC DNA]</scope>
    <source>
        <strain evidence="1 2">DmPark20a_162</strain>
    </source>
</reference>
<name>A0ABS8VS52_9PROT</name>
<dbReference type="EMBL" id="JAJSOJ010000011">
    <property type="protein sequence ID" value="MCE0742904.1"/>
    <property type="molecule type" value="Genomic_DNA"/>
</dbReference>
<proteinExistence type="predicted"/>
<protein>
    <submittedName>
        <fullName evidence="1">Uncharacterized protein</fullName>
    </submittedName>
</protein>
<comment type="caution">
    <text evidence="1">The sequence shown here is derived from an EMBL/GenBank/DDBJ whole genome shotgun (WGS) entry which is preliminary data.</text>
</comment>
<organism evidence="1 2">
    <name type="scientific">Acetobacter sicerae</name>
    <dbReference type="NCBI Taxonomy" id="85325"/>
    <lineage>
        <taxon>Bacteria</taxon>
        <taxon>Pseudomonadati</taxon>
        <taxon>Pseudomonadota</taxon>
        <taxon>Alphaproteobacteria</taxon>
        <taxon>Acetobacterales</taxon>
        <taxon>Acetobacteraceae</taxon>
        <taxon>Acetobacter</taxon>
    </lineage>
</organism>